<dbReference type="SMART" id="SM01370">
    <property type="entry name" value="TAFII55_N"/>
    <property type="match status" value="1"/>
</dbReference>
<dbReference type="GO" id="GO:0016251">
    <property type="term" value="F:RNA polymerase II general transcription initiation factor activity"/>
    <property type="evidence" value="ECO:0007669"/>
    <property type="project" value="TreeGrafter"/>
</dbReference>
<evidence type="ECO:0000256" key="2">
    <source>
        <dbReference type="ARBA" id="ARBA00009368"/>
    </source>
</evidence>
<dbReference type="InterPro" id="IPR006751">
    <property type="entry name" value="TAFII55_prot_cons_reg"/>
</dbReference>
<evidence type="ECO:0000256" key="6">
    <source>
        <dbReference type="SAM" id="MobiDB-lite"/>
    </source>
</evidence>
<feature type="region of interest" description="Disordered" evidence="6">
    <location>
        <begin position="1"/>
        <end position="123"/>
    </location>
</feature>
<dbReference type="EMBL" id="JAACJL010000044">
    <property type="protein sequence ID" value="KAF4614472.1"/>
    <property type="molecule type" value="Genomic_DNA"/>
</dbReference>
<accession>A0A8H4VLZ9</accession>
<name>A0A8H4VLZ9_9AGAR</name>
<gene>
    <name evidence="8" type="ORF">D9613_002687</name>
</gene>
<feature type="domain" description="TAFII55 protein conserved region" evidence="7">
    <location>
        <begin position="150"/>
        <end position="300"/>
    </location>
</feature>
<reference evidence="8 9" key="1">
    <citation type="submission" date="2019-12" db="EMBL/GenBank/DDBJ databases">
        <authorList>
            <person name="Floudas D."/>
            <person name="Bentzer J."/>
            <person name="Ahren D."/>
            <person name="Johansson T."/>
            <person name="Persson P."/>
            <person name="Tunlid A."/>
        </authorList>
    </citation>
    <scope>NUCLEOTIDE SEQUENCE [LARGE SCALE GENOMIC DNA]</scope>
    <source>
        <strain evidence="8 9">CBS 102.39</strain>
    </source>
</reference>
<dbReference type="Proteomes" id="UP000521872">
    <property type="component" value="Unassembled WGS sequence"/>
</dbReference>
<evidence type="ECO:0000313" key="8">
    <source>
        <dbReference type="EMBL" id="KAF4614472.1"/>
    </source>
</evidence>
<keyword evidence="9" id="KW-1185">Reference proteome</keyword>
<evidence type="ECO:0000256" key="3">
    <source>
        <dbReference type="ARBA" id="ARBA00023015"/>
    </source>
</evidence>
<sequence length="327" mass="36555">MDDDLIVVDDFDNDDDASADPHDTPFYGSRPKASNIGVASGRSFNAGDPSSSKAAANTRLRSSNASASGSGSNARPNNGPSSSTLNDQGAGGTSSNNERTTRSSAMRSSRNSQPKLKLKLGEKVASQAPGMSFLGPYDRELDSDDEDLAFEEQFILRMPPGEDCEKLRKMIQSREVGNDVWFKFKDSRRAVFHIGNNMYSAKLVDLPCVIESQKTLDNKQMFKVADICQMLVVDKKVQSEDQVVKEKGFNIDEFIWPHGLTPPLHHVRKRRFRKRVNRRTIESVEQEVERLLDEDALATEVKYGTPYCFVFLFDYDKTRADILLAIL</sequence>
<feature type="compositionally biased region" description="Low complexity" evidence="6">
    <location>
        <begin position="61"/>
        <end position="83"/>
    </location>
</feature>
<proteinExistence type="inferred from homology"/>
<dbReference type="GO" id="GO:0051123">
    <property type="term" value="P:RNA polymerase II preinitiation complex assembly"/>
    <property type="evidence" value="ECO:0007669"/>
    <property type="project" value="TreeGrafter"/>
</dbReference>
<keyword evidence="5" id="KW-0539">Nucleus</keyword>
<evidence type="ECO:0000256" key="1">
    <source>
        <dbReference type="ARBA" id="ARBA00004123"/>
    </source>
</evidence>
<dbReference type="AlphaFoldDB" id="A0A8H4VLZ9"/>
<evidence type="ECO:0000313" key="9">
    <source>
        <dbReference type="Proteomes" id="UP000521872"/>
    </source>
</evidence>
<keyword evidence="4" id="KW-0804">Transcription</keyword>
<dbReference type="CDD" id="cd08047">
    <property type="entry name" value="TAF7"/>
    <property type="match status" value="1"/>
</dbReference>
<dbReference type="PANTHER" id="PTHR12228">
    <property type="entry name" value="TRANSCRIPTION INITIATION FACTOR TFIID 55 KD SUBUNIT-RELATED"/>
    <property type="match status" value="1"/>
</dbReference>
<dbReference type="PANTHER" id="PTHR12228:SF0">
    <property type="entry name" value="TATA-BOX BINDING PROTEIN ASSOCIATED FACTOR 7"/>
    <property type="match status" value="1"/>
</dbReference>
<organism evidence="8 9">
    <name type="scientific">Agrocybe pediades</name>
    <dbReference type="NCBI Taxonomy" id="84607"/>
    <lineage>
        <taxon>Eukaryota</taxon>
        <taxon>Fungi</taxon>
        <taxon>Dikarya</taxon>
        <taxon>Basidiomycota</taxon>
        <taxon>Agaricomycotina</taxon>
        <taxon>Agaricomycetes</taxon>
        <taxon>Agaricomycetidae</taxon>
        <taxon>Agaricales</taxon>
        <taxon>Agaricineae</taxon>
        <taxon>Strophariaceae</taxon>
        <taxon>Agrocybe</taxon>
    </lineage>
</organism>
<keyword evidence="3" id="KW-0805">Transcription regulation</keyword>
<dbReference type="InterPro" id="IPR037817">
    <property type="entry name" value="TAF7"/>
</dbReference>
<comment type="subcellular location">
    <subcellularLocation>
        <location evidence="1">Nucleus</location>
    </subcellularLocation>
</comment>
<comment type="caution">
    <text evidence="8">The sequence shown here is derived from an EMBL/GenBank/DDBJ whole genome shotgun (WGS) entry which is preliminary data.</text>
</comment>
<comment type="similarity">
    <text evidence="2">Belongs to the TAF7 family.</text>
</comment>
<protein>
    <recommendedName>
        <fullName evidence="7">TAFII55 protein conserved region domain-containing protein</fullName>
    </recommendedName>
</protein>
<feature type="compositionally biased region" description="Acidic residues" evidence="6">
    <location>
        <begin position="1"/>
        <end position="18"/>
    </location>
</feature>
<evidence type="ECO:0000256" key="5">
    <source>
        <dbReference type="ARBA" id="ARBA00023242"/>
    </source>
</evidence>
<evidence type="ECO:0000259" key="7">
    <source>
        <dbReference type="SMART" id="SM01370"/>
    </source>
</evidence>
<dbReference type="GO" id="GO:0005669">
    <property type="term" value="C:transcription factor TFIID complex"/>
    <property type="evidence" value="ECO:0007669"/>
    <property type="project" value="InterPro"/>
</dbReference>
<dbReference type="Pfam" id="PF04658">
    <property type="entry name" value="TAFII55_N"/>
    <property type="match status" value="1"/>
</dbReference>
<feature type="compositionally biased region" description="Low complexity" evidence="6">
    <location>
        <begin position="93"/>
        <end position="112"/>
    </location>
</feature>
<evidence type="ECO:0000256" key="4">
    <source>
        <dbReference type="ARBA" id="ARBA00023163"/>
    </source>
</evidence>